<proteinExistence type="inferred from homology"/>
<comment type="catalytic activity">
    <reaction evidence="12">
        <text>D-glycero-beta-D-manno-heptose 7-phosphate + ATP = D-glycero-beta-D-manno-heptose 1,7-bisphosphate + ADP + H(+)</text>
        <dbReference type="Rhea" id="RHEA:27473"/>
        <dbReference type="ChEBI" id="CHEBI:15378"/>
        <dbReference type="ChEBI" id="CHEBI:30616"/>
        <dbReference type="ChEBI" id="CHEBI:60204"/>
        <dbReference type="ChEBI" id="CHEBI:60208"/>
        <dbReference type="ChEBI" id="CHEBI:456216"/>
        <dbReference type="EC" id="2.7.1.167"/>
    </reaction>
</comment>
<comment type="catalytic activity">
    <reaction evidence="11 12">
        <text>D-glycero-beta-D-manno-heptose 1-phosphate + ATP + H(+) = ADP-D-glycero-beta-D-manno-heptose + diphosphate</text>
        <dbReference type="Rhea" id="RHEA:27465"/>
        <dbReference type="ChEBI" id="CHEBI:15378"/>
        <dbReference type="ChEBI" id="CHEBI:30616"/>
        <dbReference type="ChEBI" id="CHEBI:33019"/>
        <dbReference type="ChEBI" id="CHEBI:59967"/>
        <dbReference type="ChEBI" id="CHEBI:61593"/>
        <dbReference type="EC" id="2.7.7.70"/>
    </reaction>
</comment>
<dbReference type="NCBIfam" id="TIGR02198">
    <property type="entry name" value="rfaE_dom_I"/>
    <property type="match status" value="1"/>
</dbReference>
<protein>
    <recommendedName>
        <fullName evidence="12">Bifunctional protein HldE</fullName>
    </recommendedName>
    <domain>
        <recommendedName>
            <fullName evidence="12">D-beta-D-heptose 7-phosphate kinase</fullName>
            <ecNumber evidence="12">2.7.1.167</ecNumber>
        </recommendedName>
        <alternativeName>
            <fullName evidence="12">D-beta-D-heptose 7-phosphotransferase</fullName>
        </alternativeName>
        <alternativeName>
            <fullName evidence="12">D-glycero-beta-D-manno-heptose-7-phosphate kinase</fullName>
        </alternativeName>
    </domain>
    <domain>
        <recommendedName>
            <fullName evidence="12">D-beta-D-heptose 1-phosphate adenylyltransferase</fullName>
            <ecNumber evidence="12">2.7.7.70</ecNumber>
        </recommendedName>
        <alternativeName>
            <fullName evidence="12">D-glycero-beta-D-manno-heptose 1-phosphate adenylyltransferase</fullName>
        </alternativeName>
    </domain>
</protein>
<keyword evidence="6 12" id="KW-0547">Nucleotide-binding</keyword>
<accession>A0ABT4VGN4</accession>
<evidence type="ECO:0000256" key="9">
    <source>
        <dbReference type="ARBA" id="ARBA00023268"/>
    </source>
</evidence>
<keyword evidence="5 12" id="KW-0548">Nucleotidyltransferase</keyword>
<dbReference type="SUPFAM" id="SSF52374">
    <property type="entry name" value="Nucleotidylyl transferase"/>
    <property type="match status" value="1"/>
</dbReference>
<dbReference type="Gene3D" id="3.40.50.620">
    <property type="entry name" value="HUPs"/>
    <property type="match status" value="1"/>
</dbReference>
<dbReference type="InterPro" id="IPR002173">
    <property type="entry name" value="Carboh/pur_kinase_PfkB_CS"/>
</dbReference>
<feature type="region of interest" description="Cytidylyltransferase" evidence="12">
    <location>
        <begin position="378"/>
        <end position="505"/>
    </location>
</feature>
<evidence type="ECO:0000313" key="15">
    <source>
        <dbReference type="EMBL" id="MDA3969191.1"/>
    </source>
</evidence>
<evidence type="ECO:0000259" key="13">
    <source>
        <dbReference type="Pfam" id="PF00294"/>
    </source>
</evidence>
<dbReference type="InterPro" id="IPR029056">
    <property type="entry name" value="Ribokinase-like"/>
</dbReference>
<evidence type="ECO:0000256" key="10">
    <source>
        <dbReference type="ARBA" id="ARBA00023277"/>
    </source>
</evidence>
<feature type="domain" description="Cytidyltransferase-like" evidence="14">
    <location>
        <begin position="378"/>
        <end position="471"/>
    </location>
</feature>
<evidence type="ECO:0000256" key="1">
    <source>
        <dbReference type="ARBA" id="ARBA00002319"/>
    </source>
</evidence>
<gene>
    <name evidence="15" type="primary">rfaE1</name>
    <name evidence="12" type="synonym">hldE</name>
    <name evidence="15" type="ORF">PF021_05810</name>
</gene>
<evidence type="ECO:0000256" key="11">
    <source>
        <dbReference type="ARBA" id="ARBA00047428"/>
    </source>
</evidence>
<dbReference type="EMBL" id="JAQHXR010000003">
    <property type="protein sequence ID" value="MDA3969191.1"/>
    <property type="molecule type" value="Genomic_DNA"/>
</dbReference>
<keyword evidence="8 12" id="KW-0067">ATP-binding</keyword>
<dbReference type="NCBIfam" id="TIGR02199">
    <property type="entry name" value="rfaE_dom_II"/>
    <property type="match status" value="1"/>
</dbReference>
<sequence length="505" mass="55870">MNPKILVVGDLILDHYVWGECQRISPEAPVQVVSINKETLSLGGACNVANNLISLGADVFICGMIGDDDAGAKLKNRLESLNINTSGIYTNKNRPTTQKSRIIASNQQVIRVDKEDKSQISNDGEKFILDFTTTMIDKIDCIVLSDYQKGVLSTKLTQSLIQLAKQKNLKILIDPKGHDYSKYKDSTLLTPNKKEAIEATGINIIDDESLLQALEKLKNTCNLEYSLITLSEDGIAILQDSKLIKVPTIAREVFDVTGAGDTVIASLAFMLSQKEEILPSIYFANAAAAVVVSKVGSVATNKKDIFTYLYDNDLLDSSLVSTKFMEAFSQDGAKFLSNFHKIVQRKKPINPQNKLITKDDFDNFLESLTKLTNLKIVFTNGCFDILHIGHISYLNEAKKLGDVLIVGLNSNSSIKAIKGNDRPINNELDRAYMLCALECIDFVIIFDEETPFNLIKQIKPNILVKGGDYKNKEVVGAEFANEVKLIDFIEGKSTTNIINKIKGNQ</sequence>
<dbReference type="InterPro" id="IPR011913">
    <property type="entry name" value="RfaE_dom_I"/>
</dbReference>
<dbReference type="HAMAP" id="MF_01603">
    <property type="entry name" value="HldE"/>
    <property type="match status" value="1"/>
</dbReference>
<evidence type="ECO:0000256" key="6">
    <source>
        <dbReference type="ARBA" id="ARBA00022741"/>
    </source>
</evidence>
<dbReference type="Gene3D" id="3.40.1190.20">
    <property type="match status" value="1"/>
</dbReference>
<comment type="similarity">
    <text evidence="12">In the C-terminal section; belongs to the cytidylyltransferase family.</text>
</comment>
<evidence type="ECO:0000256" key="8">
    <source>
        <dbReference type="ARBA" id="ARBA00022840"/>
    </source>
</evidence>
<comment type="caution">
    <text evidence="15">The sequence shown here is derived from an EMBL/GenBank/DDBJ whole genome shotgun (WGS) entry which is preliminary data.</text>
</comment>
<dbReference type="InterPro" id="IPR014729">
    <property type="entry name" value="Rossmann-like_a/b/a_fold"/>
</dbReference>
<keyword evidence="9 12" id="KW-0511">Multifunctional enzyme</keyword>
<evidence type="ECO:0000259" key="14">
    <source>
        <dbReference type="Pfam" id="PF01467"/>
    </source>
</evidence>
<organism evidence="15 16">
    <name type="scientific">Helicobacter ibis</name>
    <dbReference type="NCBI Taxonomy" id="2962633"/>
    <lineage>
        <taxon>Bacteria</taxon>
        <taxon>Pseudomonadati</taxon>
        <taxon>Campylobacterota</taxon>
        <taxon>Epsilonproteobacteria</taxon>
        <taxon>Campylobacterales</taxon>
        <taxon>Helicobacteraceae</taxon>
        <taxon>Helicobacter</taxon>
    </lineage>
</organism>
<keyword evidence="7 12" id="KW-0418">Kinase</keyword>
<dbReference type="Pfam" id="PF00294">
    <property type="entry name" value="PfkB"/>
    <property type="match status" value="1"/>
</dbReference>
<dbReference type="Pfam" id="PF01467">
    <property type="entry name" value="CTP_transf_like"/>
    <property type="match status" value="1"/>
</dbReference>
<evidence type="ECO:0000256" key="4">
    <source>
        <dbReference type="ARBA" id="ARBA00022679"/>
    </source>
</evidence>
<keyword evidence="10 12" id="KW-0119">Carbohydrate metabolism</keyword>
<comment type="pathway">
    <text evidence="12">Nucleotide-sugar biosynthesis; ADP-L-glycero-beta-D-manno-heptose biosynthesis; ADP-L-glycero-beta-D-manno-heptose from D-glycero-beta-D-manno-heptose 7-phosphate: step 3/4.</text>
</comment>
<evidence type="ECO:0000313" key="16">
    <source>
        <dbReference type="Proteomes" id="UP001210261"/>
    </source>
</evidence>
<evidence type="ECO:0000256" key="3">
    <source>
        <dbReference type="ARBA" id="ARBA00004713"/>
    </source>
</evidence>
<dbReference type="CDD" id="cd01172">
    <property type="entry name" value="RfaE_like"/>
    <property type="match status" value="1"/>
</dbReference>
<evidence type="ECO:0000256" key="5">
    <source>
        <dbReference type="ARBA" id="ARBA00022695"/>
    </source>
</evidence>
<feature type="region of interest" description="Ribokinase" evidence="12">
    <location>
        <begin position="1"/>
        <end position="337"/>
    </location>
</feature>
<comment type="subunit">
    <text evidence="12">Homodimer.</text>
</comment>
<keyword evidence="4 12" id="KW-0808">Transferase</keyword>
<name>A0ABT4VGN4_9HELI</name>
<dbReference type="SUPFAM" id="SSF53613">
    <property type="entry name" value="Ribokinase-like"/>
    <property type="match status" value="1"/>
</dbReference>
<feature type="active site" evidence="12">
    <location>
        <position position="261"/>
    </location>
</feature>
<evidence type="ECO:0000256" key="7">
    <source>
        <dbReference type="ARBA" id="ARBA00022777"/>
    </source>
</evidence>
<reference evidence="15 16" key="1">
    <citation type="submission" date="2023-01" db="EMBL/GenBank/DDBJ databases">
        <title>Description of Helicobacter ibis sp. nov. isolated from faecal droppings of black-faced ibis (Theristicus melanopis).</title>
        <authorList>
            <person name="Lopez-Cantillo M."/>
            <person name="Vidal-Veuthey B."/>
            <person name="Mella A."/>
            <person name="De La Haba R."/>
            <person name="Collado L."/>
        </authorList>
    </citation>
    <scope>NUCLEOTIDE SEQUENCE [LARGE SCALE GENOMIC DNA]</scope>
    <source>
        <strain evidence="15 16">A82</strain>
    </source>
</reference>
<feature type="binding site" evidence="12">
    <location>
        <begin position="192"/>
        <end position="195"/>
    </location>
    <ligand>
        <name>ATP</name>
        <dbReference type="ChEBI" id="CHEBI:30616"/>
    </ligand>
</feature>
<comment type="function">
    <text evidence="2 12">Catalyzes the ADP transfer from ATP to D-glycero-beta-D-manno-heptose 1-phosphate, yielding ADP-D-glycero-beta-D-manno-heptose.</text>
</comment>
<dbReference type="InterPro" id="IPR011611">
    <property type="entry name" value="PfkB_dom"/>
</dbReference>
<comment type="similarity">
    <text evidence="12">In the N-terminal section; belongs to the carbohydrate kinase PfkB family.</text>
</comment>
<dbReference type="InterPro" id="IPR011914">
    <property type="entry name" value="RfaE_dom_II"/>
</dbReference>
<dbReference type="EC" id="2.7.1.167" evidence="12"/>
<comment type="pathway">
    <text evidence="12">Nucleotide-sugar biosynthesis; ADP-L-glycero-beta-D-manno-heptose biosynthesis; ADP-L-glycero-beta-D-manno-heptose from D-glycero-beta-D-manno-heptose 7-phosphate: step 1/4.</text>
</comment>
<evidence type="ECO:0000256" key="12">
    <source>
        <dbReference type="HAMAP-Rule" id="MF_01603"/>
    </source>
</evidence>
<comment type="pathway">
    <text evidence="3">Bacterial outer membrane biogenesis; LPS core biosynthesis.</text>
</comment>
<keyword evidence="16" id="KW-1185">Reference proteome</keyword>
<dbReference type="PANTHER" id="PTHR46969">
    <property type="entry name" value="BIFUNCTIONAL PROTEIN HLDE"/>
    <property type="match status" value="1"/>
</dbReference>
<dbReference type="RefSeq" id="WP_271021518.1">
    <property type="nucleotide sequence ID" value="NZ_JAQHXR010000003.1"/>
</dbReference>
<evidence type="ECO:0000256" key="2">
    <source>
        <dbReference type="ARBA" id="ARBA00003753"/>
    </source>
</evidence>
<dbReference type="NCBIfam" id="TIGR00125">
    <property type="entry name" value="cyt_tran_rel"/>
    <property type="match status" value="1"/>
</dbReference>
<feature type="domain" description="Carbohydrate kinase PfkB" evidence="13">
    <location>
        <begin position="4"/>
        <end position="301"/>
    </location>
</feature>
<dbReference type="PROSITE" id="PS00583">
    <property type="entry name" value="PFKB_KINASES_1"/>
    <property type="match status" value="1"/>
</dbReference>
<dbReference type="GO" id="GO:0016301">
    <property type="term" value="F:kinase activity"/>
    <property type="evidence" value="ECO:0007669"/>
    <property type="project" value="UniProtKB-KW"/>
</dbReference>
<dbReference type="Proteomes" id="UP001210261">
    <property type="component" value="Unassembled WGS sequence"/>
</dbReference>
<dbReference type="PANTHER" id="PTHR46969:SF1">
    <property type="entry name" value="BIFUNCTIONAL PROTEIN HLDE"/>
    <property type="match status" value="1"/>
</dbReference>
<comment type="function">
    <text evidence="1 12">Catalyzes the phosphorylation of D-glycero-D-manno-heptose 7-phosphate at the C-1 position to selectively form D-glycero-beta-D-manno-heptose-1,7-bisphosphate.</text>
</comment>
<dbReference type="InterPro" id="IPR023030">
    <property type="entry name" value="Bifunc_HldE"/>
</dbReference>
<dbReference type="EC" id="2.7.7.70" evidence="12"/>
<dbReference type="InterPro" id="IPR004821">
    <property type="entry name" value="Cyt_trans-like"/>
</dbReference>